<dbReference type="Proteomes" id="UP000001037">
    <property type="component" value="Chromosome"/>
</dbReference>
<evidence type="ECO:0000313" key="13">
    <source>
        <dbReference type="Proteomes" id="UP000001037"/>
    </source>
</evidence>
<comment type="cofactor">
    <cofactor evidence="1">
        <name>Mn(2+)</name>
        <dbReference type="ChEBI" id="CHEBI:29035"/>
    </cofactor>
</comment>
<dbReference type="RefSeq" id="WP_014027078.1">
    <property type="nucleotide sequence ID" value="NC_015931.1"/>
</dbReference>
<dbReference type="FunFam" id="3.40.1670.10:FF:000003">
    <property type="entry name" value="Phenolic acid decarboxylase"/>
    <property type="match status" value="1"/>
</dbReference>
<proteinExistence type="inferred from homology"/>
<evidence type="ECO:0000256" key="4">
    <source>
        <dbReference type="ARBA" id="ARBA00049054"/>
    </source>
</evidence>
<evidence type="ECO:0000256" key="2">
    <source>
        <dbReference type="ARBA" id="ARBA00005092"/>
    </source>
</evidence>
<dbReference type="InterPro" id="IPR049381">
    <property type="entry name" value="UbiD-like_C"/>
</dbReference>
<evidence type="ECO:0000256" key="1">
    <source>
        <dbReference type="ARBA" id="ARBA00001936"/>
    </source>
</evidence>
<evidence type="ECO:0000259" key="11">
    <source>
        <dbReference type="Pfam" id="PF20696"/>
    </source>
</evidence>
<dbReference type="InterPro" id="IPR048304">
    <property type="entry name" value="UbiD_Rift_dom"/>
</dbReference>
<accession>G0EHP8</accession>
<dbReference type="FunCoup" id="G0EHP8">
    <property type="interactions" value="65"/>
</dbReference>
<feature type="domain" description="3-octaprenyl-4-hydroxybenzoate carboxy-lyase-like N-terminal" evidence="10">
    <location>
        <begin position="15"/>
        <end position="91"/>
    </location>
</feature>
<evidence type="ECO:0000256" key="3">
    <source>
        <dbReference type="ARBA" id="ARBA00010021"/>
    </source>
</evidence>
<evidence type="ECO:0000256" key="7">
    <source>
        <dbReference type="ARBA" id="ARBA00049754"/>
    </source>
</evidence>
<dbReference type="KEGG" id="pfm:Pyrfu_1544"/>
<feature type="domain" description="3-octaprenyl-4-hydroxybenzoate carboxy-lyase-like C-terminal" evidence="11">
    <location>
        <begin position="330"/>
        <end position="453"/>
    </location>
</feature>
<evidence type="ECO:0000259" key="9">
    <source>
        <dbReference type="Pfam" id="PF01977"/>
    </source>
</evidence>
<dbReference type="Gene3D" id="3.40.1670.10">
    <property type="entry name" value="UbiD C-terminal domain-like"/>
    <property type="match status" value="1"/>
</dbReference>
<comment type="similarity">
    <text evidence="3">Belongs to the UbiD family.</text>
</comment>
<gene>
    <name evidence="12" type="ordered locus">Pyrfu_1544</name>
</gene>
<dbReference type="InterPro" id="IPR049383">
    <property type="entry name" value="UbiD-like_N"/>
</dbReference>
<dbReference type="PANTHER" id="PTHR30108">
    <property type="entry name" value="3-OCTAPRENYL-4-HYDROXYBENZOATE CARBOXY-LYASE-RELATED"/>
    <property type="match status" value="1"/>
</dbReference>
<dbReference type="GeneID" id="11138731"/>
<dbReference type="Pfam" id="PF20695">
    <property type="entry name" value="UbiD_N"/>
    <property type="match status" value="1"/>
</dbReference>
<comment type="pathway">
    <text evidence="2">Isoprenoid biosynthesis; isopentenyl diphosphate biosynthesis via mevalonate pathway.</text>
</comment>
<organism evidence="12 13">
    <name type="scientific">Pyrolobus fumarii (strain DSM 11204 / 1A)</name>
    <dbReference type="NCBI Taxonomy" id="694429"/>
    <lineage>
        <taxon>Archaea</taxon>
        <taxon>Thermoproteota</taxon>
        <taxon>Thermoprotei</taxon>
        <taxon>Desulfurococcales</taxon>
        <taxon>Pyrodictiaceae</taxon>
        <taxon>Pyrolobus</taxon>
    </lineage>
</organism>
<dbReference type="AlphaFoldDB" id="G0EHP8"/>
<sequence>MWWPKLVFQDLREYLEELEKRGLLRRVRTSLSPDLEIPEALRQVMYSGGPAVLFENVKGYPGWRVAGNIFANIEYVKLALGVENLEDIGWRLVSLAWRQPPLTLTEKLRKLRDALEIGRYTPKLTRRAAFTRNVIEVNSISDIARVIPAFRQYPREPRPYLTYPLVIVKHPETGVTTMSVYRVMVRERDLVVHWQLHKRGQQAYNEWREKGAEEIPAAIVIGAEPATLLVGAFPVPYPMDKLLFAGIVRGEGIEVYRLDNGVEVPASAEVVIEGYVTNELADEGPFGDHWGYYDKPRRKFPIMRVTRIYIREEPVYYGTVVGKPVLEDAVIGKTVERIFLPIIKTLLPEVHDINFPPHGVFQGMVIVSIRKRYPGHAKKVMMALWGLGLLSLTKIIIVVDHDVNVHDINQVIWAVSSHVDPQRDVIVIPGTPTDELDPAVPVPGYGSKLGIDATRKLPEENMGVEWPEEVGVPDELVERIRKVLEKEGVVKDVKGSGAGL</sequence>
<protein>
    <recommendedName>
        <fullName evidence="7">Anhydromevalonate phosphate decarboxylase</fullName>
        <ecNumber evidence="6">4.1.1.126</ecNumber>
    </recommendedName>
</protein>
<evidence type="ECO:0000256" key="5">
    <source>
        <dbReference type="ARBA" id="ARBA00049583"/>
    </source>
</evidence>
<evidence type="ECO:0000256" key="8">
    <source>
        <dbReference type="ARBA" id="ARBA00049936"/>
    </source>
</evidence>
<dbReference type="NCBIfam" id="TIGR00148">
    <property type="entry name" value="UbiD family decarboxylase"/>
    <property type="match status" value="1"/>
</dbReference>
<evidence type="ECO:0000256" key="6">
    <source>
        <dbReference type="ARBA" id="ARBA00049727"/>
    </source>
</evidence>
<dbReference type="SUPFAM" id="SSF50475">
    <property type="entry name" value="FMN-binding split barrel"/>
    <property type="match status" value="1"/>
</dbReference>
<evidence type="ECO:0000313" key="12">
    <source>
        <dbReference type="EMBL" id="AEM39401.1"/>
    </source>
</evidence>
<dbReference type="STRING" id="694429.Pyrfu_1544"/>
<dbReference type="SUPFAM" id="SSF143968">
    <property type="entry name" value="UbiD C-terminal domain-like"/>
    <property type="match status" value="1"/>
</dbReference>
<name>G0EHP8_PYRF1</name>
<comment type="cofactor">
    <cofactor evidence="8">
        <name>prenylated FMN</name>
        <dbReference type="ChEBI" id="CHEBI:87746"/>
    </cofactor>
</comment>
<evidence type="ECO:0000259" key="10">
    <source>
        <dbReference type="Pfam" id="PF20695"/>
    </source>
</evidence>
<dbReference type="EC" id="4.1.1.126" evidence="6"/>
<dbReference type="Pfam" id="PF20696">
    <property type="entry name" value="UbiD_C"/>
    <property type="match status" value="1"/>
</dbReference>
<dbReference type="Pfam" id="PF01977">
    <property type="entry name" value="UbiD"/>
    <property type="match status" value="1"/>
</dbReference>
<dbReference type="GO" id="GO:0005737">
    <property type="term" value="C:cytoplasm"/>
    <property type="evidence" value="ECO:0007669"/>
    <property type="project" value="TreeGrafter"/>
</dbReference>
<dbReference type="GO" id="GO:0016831">
    <property type="term" value="F:carboxy-lyase activity"/>
    <property type="evidence" value="ECO:0007669"/>
    <property type="project" value="InterPro"/>
</dbReference>
<comment type="catalytic activity">
    <reaction evidence="4">
        <text>(2E)-3-methyl-5-phosphooxypent-2-enoate + H(+) = isopentenyl phosphate + CO2</text>
        <dbReference type="Rhea" id="RHEA:78971"/>
        <dbReference type="ChEBI" id="CHEBI:15378"/>
        <dbReference type="ChEBI" id="CHEBI:16526"/>
        <dbReference type="ChEBI" id="CHEBI:65078"/>
        <dbReference type="ChEBI" id="CHEBI:229665"/>
        <dbReference type="EC" id="4.1.1.126"/>
    </reaction>
    <physiologicalReaction direction="left-to-right" evidence="4">
        <dbReference type="Rhea" id="RHEA:78972"/>
    </physiologicalReaction>
</comment>
<dbReference type="EMBL" id="CP002838">
    <property type="protein sequence ID" value="AEM39401.1"/>
    <property type="molecule type" value="Genomic_DNA"/>
</dbReference>
<dbReference type="eggNOG" id="arCOG01671">
    <property type="taxonomic scope" value="Archaea"/>
</dbReference>
<feature type="domain" description="3-octaprenyl-4-hydroxybenzoate carboxy-lyase-like Rift-related" evidence="9">
    <location>
        <begin position="127"/>
        <end position="324"/>
    </location>
</feature>
<dbReference type="HOGENOM" id="CLU_023348_4_1_2"/>
<comment type="function">
    <text evidence="5">Catalyzes the conversion of trans-anhydromevalonate 5-phosphate (tAHMP) into isopentenyl phosphate. Involved in the archaeal mevalonate (MVA) pathway, which provides fundamental precursors for isoprenoid biosynthesis, such as isopentenyl diphosphate (IPP) and dimethylallyl diphosphate (DMAPP).</text>
</comment>
<keyword evidence="13" id="KW-1185">Reference proteome</keyword>
<reference evidence="12 13" key="1">
    <citation type="journal article" date="2011" name="Stand. Genomic Sci.">
        <title>Complete genome sequence of the hyperthermophilic chemolithoautotroph Pyrolobus fumarii type strain (1A).</title>
        <authorList>
            <person name="Anderson I."/>
            <person name="Goker M."/>
            <person name="Nolan M."/>
            <person name="Lucas S."/>
            <person name="Hammon N."/>
            <person name="Deshpande S."/>
            <person name="Cheng J.F."/>
            <person name="Tapia R."/>
            <person name="Han C."/>
            <person name="Goodwin L."/>
            <person name="Pitluck S."/>
            <person name="Huntemann M."/>
            <person name="Liolios K."/>
            <person name="Ivanova N."/>
            <person name="Pagani I."/>
            <person name="Mavromatis K."/>
            <person name="Ovchinikova G."/>
            <person name="Pati A."/>
            <person name="Chen A."/>
            <person name="Palaniappan K."/>
            <person name="Land M."/>
            <person name="Hauser L."/>
            <person name="Brambilla E.M."/>
            <person name="Huber H."/>
            <person name="Yasawong M."/>
            <person name="Rohde M."/>
            <person name="Spring S."/>
            <person name="Abt B."/>
            <person name="Sikorski J."/>
            <person name="Wirth R."/>
            <person name="Detter J.C."/>
            <person name="Woyke T."/>
            <person name="Bristow J."/>
            <person name="Eisen J.A."/>
            <person name="Markowitz V."/>
            <person name="Hugenholtz P."/>
            <person name="Kyrpides N.C."/>
            <person name="Klenk H.P."/>
            <person name="Lapidus A."/>
        </authorList>
    </citation>
    <scope>NUCLEOTIDE SEQUENCE [LARGE SCALE GENOMIC DNA]</scope>
    <source>
        <strain evidence="13">DSM 11204 / 1A</strain>
    </source>
</reference>
<dbReference type="PANTHER" id="PTHR30108:SF17">
    <property type="entry name" value="FERULIC ACID DECARBOXYLASE 1"/>
    <property type="match status" value="1"/>
</dbReference>
<dbReference type="InterPro" id="IPR002830">
    <property type="entry name" value="UbiD"/>
</dbReference>
<dbReference type="InParanoid" id="G0EHP8"/>